<proteinExistence type="predicted"/>
<protein>
    <submittedName>
        <fullName evidence="1">Uncharacterized protein</fullName>
    </submittedName>
</protein>
<reference evidence="1 2" key="1">
    <citation type="submission" date="2012-02" db="EMBL/GenBank/DDBJ databases">
        <title>Improved High-Quality Draft sequence of Microvirga sp. WSM3557.</title>
        <authorList>
            <consortium name="US DOE Joint Genome Institute"/>
            <person name="Lucas S."/>
            <person name="Han J."/>
            <person name="Lapidus A."/>
            <person name="Cheng J.-F."/>
            <person name="Goodwin L."/>
            <person name="Pitluck S."/>
            <person name="Peters L."/>
            <person name="Zhang X."/>
            <person name="Detter J.C."/>
            <person name="Han C."/>
            <person name="Tapia R."/>
            <person name="Land M."/>
            <person name="Hauser L."/>
            <person name="Kyrpides N."/>
            <person name="Ivanova N."/>
            <person name="Pagani I."/>
            <person name="Brau L."/>
            <person name="Yates R."/>
            <person name="O'Hara G."/>
            <person name="Rui T."/>
            <person name="Howieson J."/>
            <person name="Reeve W."/>
            <person name="Woyke T."/>
        </authorList>
    </citation>
    <scope>NUCLEOTIDE SEQUENCE [LARGE SCALE GENOMIC DNA]</scope>
    <source>
        <strain evidence="1 2">WSM3557</strain>
    </source>
</reference>
<sequence>MDKTRKVAEAVLGELGTRQGFHEWWASIDPETQSQILEAVGSAAIEAFENSE</sequence>
<accession>I4YRV4</accession>
<dbReference type="AlphaFoldDB" id="I4YRV4"/>
<evidence type="ECO:0000313" key="1">
    <source>
        <dbReference type="EMBL" id="EIM26696.1"/>
    </source>
</evidence>
<dbReference type="RefSeq" id="WP_009762747.1">
    <property type="nucleotide sequence ID" value="NZ_CP141050.1"/>
</dbReference>
<evidence type="ECO:0000313" key="2">
    <source>
        <dbReference type="Proteomes" id="UP000003947"/>
    </source>
</evidence>
<name>I4YRV4_9HYPH</name>
<organism evidence="1 2">
    <name type="scientific">Microvirga lotononidis</name>
    <dbReference type="NCBI Taxonomy" id="864069"/>
    <lineage>
        <taxon>Bacteria</taxon>
        <taxon>Pseudomonadati</taxon>
        <taxon>Pseudomonadota</taxon>
        <taxon>Alphaproteobacteria</taxon>
        <taxon>Hyphomicrobiales</taxon>
        <taxon>Methylobacteriaceae</taxon>
        <taxon>Microvirga</taxon>
    </lineage>
</organism>
<dbReference type="PATRIC" id="fig|864069.3.peg.3525"/>
<dbReference type="EMBL" id="JH660645">
    <property type="protein sequence ID" value="EIM26696.1"/>
    <property type="molecule type" value="Genomic_DNA"/>
</dbReference>
<gene>
    <name evidence="1" type="ORF">MicloDRAFT_00032460</name>
</gene>
<dbReference type="OrthoDB" id="8020928at2"/>
<dbReference type="HOGENOM" id="CLU_3081866_0_0_5"/>
<dbReference type="Proteomes" id="UP000003947">
    <property type="component" value="Unassembled WGS sequence"/>
</dbReference>
<keyword evidence="2" id="KW-1185">Reference proteome</keyword>
<dbReference type="STRING" id="864069.MicloDRAFT_00032460"/>